<organism evidence="2 3">
    <name type="scientific">Pendulispora albinea</name>
    <dbReference type="NCBI Taxonomy" id="2741071"/>
    <lineage>
        <taxon>Bacteria</taxon>
        <taxon>Pseudomonadati</taxon>
        <taxon>Myxococcota</taxon>
        <taxon>Myxococcia</taxon>
        <taxon>Myxococcales</taxon>
        <taxon>Sorangiineae</taxon>
        <taxon>Pendulisporaceae</taxon>
        <taxon>Pendulispora</taxon>
    </lineage>
</organism>
<keyword evidence="3" id="KW-1185">Reference proteome</keyword>
<dbReference type="InterPro" id="IPR011990">
    <property type="entry name" value="TPR-like_helical_dom_sf"/>
</dbReference>
<protein>
    <recommendedName>
        <fullName evidence="4">Tetratricopeptide repeat protein</fullName>
    </recommendedName>
</protein>
<dbReference type="Gene3D" id="1.25.40.10">
    <property type="entry name" value="Tetratricopeptide repeat domain"/>
    <property type="match status" value="1"/>
</dbReference>
<name>A0ABZ2LSW3_9BACT</name>
<sequence length="374" mass="40926">MNVSNARSGALAAPVEHVRLAGYPGLVGFAVVLTSMLALVFPTGKEYADLATVTTPDRYSIAYLDVLTRGNPQEVELRFVYVKQLGALGRFDKAIGLLEPVLADPRHHLTAANMRFDLRLAQARSIPEDNPLRKETFELVYSDLKGLLPLPHDSARMRELAKVALELEHPELASKFLLRLADQTDEKGKAPILAEAAHWLRASGDGKSASANYDKAAGMTPDPTVGRAYALASIAALEAENAVPEAADRAAQYAVVYPKDLDILMKATQLATACSRDEAARDLGRQVLALAVEDDLPDAFLREQAKRELALHDPVTALKFIKRLVARHPNDIDLREAEAYVAEWAGELRLALRDWLFVMRHGRGSNAGRGGIRL</sequence>
<evidence type="ECO:0008006" key="4">
    <source>
        <dbReference type="Google" id="ProtNLM"/>
    </source>
</evidence>
<evidence type="ECO:0000313" key="3">
    <source>
        <dbReference type="Proteomes" id="UP001370348"/>
    </source>
</evidence>
<evidence type="ECO:0000256" key="1">
    <source>
        <dbReference type="SAM" id="Phobius"/>
    </source>
</evidence>
<keyword evidence="1" id="KW-0472">Membrane</keyword>
<dbReference type="EMBL" id="CP089984">
    <property type="protein sequence ID" value="WXB13420.1"/>
    <property type="molecule type" value="Genomic_DNA"/>
</dbReference>
<dbReference type="Proteomes" id="UP001370348">
    <property type="component" value="Chromosome"/>
</dbReference>
<evidence type="ECO:0000313" key="2">
    <source>
        <dbReference type="EMBL" id="WXB13420.1"/>
    </source>
</evidence>
<dbReference type="SUPFAM" id="SSF48452">
    <property type="entry name" value="TPR-like"/>
    <property type="match status" value="1"/>
</dbReference>
<dbReference type="RefSeq" id="WP_394823030.1">
    <property type="nucleotide sequence ID" value="NZ_CP089984.1"/>
</dbReference>
<keyword evidence="1" id="KW-1133">Transmembrane helix</keyword>
<gene>
    <name evidence="2" type="ORF">LZC94_36950</name>
</gene>
<reference evidence="2 3" key="1">
    <citation type="submission" date="2021-12" db="EMBL/GenBank/DDBJ databases">
        <title>Discovery of the Pendulisporaceae a myxobacterial family with distinct sporulation behavior and unique specialized metabolism.</title>
        <authorList>
            <person name="Garcia R."/>
            <person name="Popoff A."/>
            <person name="Bader C.D."/>
            <person name="Loehr J."/>
            <person name="Walesch S."/>
            <person name="Walt C."/>
            <person name="Boldt J."/>
            <person name="Bunk B."/>
            <person name="Haeckl F.J.F.P.J."/>
            <person name="Gunesch A.P."/>
            <person name="Birkelbach J."/>
            <person name="Nuebel U."/>
            <person name="Pietschmann T."/>
            <person name="Bach T."/>
            <person name="Mueller R."/>
        </authorList>
    </citation>
    <scope>NUCLEOTIDE SEQUENCE [LARGE SCALE GENOMIC DNA]</scope>
    <source>
        <strain evidence="2 3">MSr11954</strain>
    </source>
</reference>
<proteinExistence type="predicted"/>
<accession>A0ABZ2LSW3</accession>
<feature type="transmembrane region" description="Helical" evidence="1">
    <location>
        <begin position="20"/>
        <end position="41"/>
    </location>
</feature>
<keyword evidence="1" id="KW-0812">Transmembrane</keyword>